<dbReference type="RefSeq" id="WP_013049286.1">
    <property type="nucleotide sequence ID" value="NC_014011.1"/>
</dbReference>
<evidence type="ECO:0000256" key="4">
    <source>
        <dbReference type="SAM" id="Phobius"/>
    </source>
</evidence>
<dbReference type="Proteomes" id="UP000002366">
    <property type="component" value="Chromosome"/>
</dbReference>
<evidence type="ECO:0000256" key="2">
    <source>
        <dbReference type="ARBA" id="ARBA00022989"/>
    </source>
</evidence>
<dbReference type="eggNOG" id="COG2814">
    <property type="taxonomic scope" value="Bacteria"/>
</dbReference>
<gene>
    <name evidence="6" type="ordered locus">Amico_1913</name>
</gene>
<accession>D5EHJ2</accession>
<dbReference type="InterPro" id="IPR036259">
    <property type="entry name" value="MFS_trans_sf"/>
</dbReference>
<dbReference type="Pfam" id="PF07690">
    <property type="entry name" value="MFS_1"/>
    <property type="match status" value="2"/>
</dbReference>
<evidence type="ECO:0000256" key="1">
    <source>
        <dbReference type="ARBA" id="ARBA00022692"/>
    </source>
</evidence>
<reference evidence="6 7" key="1">
    <citation type="journal article" date="2010" name="Stand. Genomic Sci.">
        <title>Complete genome sequence of Aminobacterium colombiense type strain (ALA-1).</title>
        <authorList>
            <person name="Chertkov O."/>
            <person name="Sikorski J."/>
            <person name="Brambilla E."/>
            <person name="Lapidus A."/>
            <person name="Copeland A."/>
            <person name="Glavina Del Rio T."/>
            <person name="Nolan M."/>
            <person name="Lucas S."/>
            <person name="Tice H."/>
            <person name="Cheng J.F."/>
            <person name="Han C."/>
            <person name="Detter J.C."/>
            <person name="Bruce D."/>
            <person name="Tapia R."/>
            <person name="Goodwin L."/>
            <person name="Pitluck S."/>
            <person name="Liolios K."/>
            <person name="Ivanova N."/>
            <person name="Mavromatis K."/>
            <person name="Ovchinnikova G."/>
            <person name="Pati A."/>
            <person name="Chen A."/>
            <person name="Palaniappan K."/>
            <person name="Land M."/>
            <person name="Hauser L."/>
            <person name="Chang Y.J."/>
            <person name="Jeffries C.D."/>
            <person name="Spring S."/>
            <person name="Rohde M."/>
            <person name="Goker M."/>
            <person name="Bristow J."/>
            <person name="Eisen J.A."/>
            <person name="Markowitz V."/>
            <person name="Hugenholtz P."/>
            <person name="Kyrpides N.C."/>
            <person name="Klenk H.P."/>
        </authorList>
    </citation>
    <scope>NUCLEOTIDE SEQUENCE [LARGE SCALE GENOMIC DNA]</scope>
    <source>
        <strain evidence="7">DSM 12261 / ALA-1</strain>
    </source>
</reference>
<feature type="transmembrane region" description="Helical" evidence="4">
    <location>
        <begin position="41"/>
        <end position="63"/>
    </location>
</feature>
<keyword evidence="7" id="KW-1185">Reference proteome</keyword>
<dbReference type="PANTHER" id="PTHR23518">
    <property type="entry name" value="C-METHYLTRANSFERASE"/>
    <property type="match status" value="1"/>
</dbReference>
<dbReference type="InterPro" id="IPR011701">
    <property type="entry name" value="MFS"/>
</dbReference>
<dbReference type="GO" id="GO:0022857">
    <property type="term" value="F:transmembrane transporter activity"/>
    <property type="evidence" value="ECO:0007669"/>
    <property type="project" value="InterPro"/>
</dbReference>
<feature type="transmembrane region" description="Helical" evidence="4">
    <location>
        <begin position="287"/>
        <end position="303"/>
    </location>
</feature>
<dbReference type="KEGG" id="aco:Amico_1913"/>
<evidence type="ECO:0000259" key="5">
    <source>
        <dbReference type="PROSITE" id="PS50850"/>
    </source>
</evidence>
<feature type="transmembrane region" description="Helical" evidence="4">
    <location>
        <begin position="174"/>
        <end position="195"/>
    </location>
</feature>
<dbReference type="InterPro" id="IPR020846">
    <property type="entry name" value="MFS_dom"/>
</dbReference>
<dbReference type="Gene3D" id="1.20.1250.20">
    <property type="entry name" value="MFS general substrate transporter like domains"/>
    <property type="match status" value="2"/>
</dbReference>
<organism evidence="6 7">
    <name type="scientific">Aminobacterium colombiense (strain DSM 12261 / ALA-1)</name>
    <dbReference type="NCBI Taxonomy" id="572547"/>
    <lineage>
        <taxon>Bacteria</taxon>
        <taxon>Thermotogati</taxon>
        <taxon>Synergistota</taxon>
        <taxon>Synergistia</taxon>
        <taxon>Synergistales</taxon>
        <taxon>Aminobacteriaceae</taxon>
        <taxon>Aminobacterium</taxon>
    </lineage>
</organism>
<feature type="domain" description="Major facilitator superfamily (MFS) profile" evidence="5">
    <location>
        <begin position="17"/>
        <end position="398"/>
    </location>
</feature>
<dbReference type="OrthoDB" id="1988at2"/>
<keyword evidence="2 4" id="KW-1133">Transmembrane helix</keyword>
<dbReference type="STRING" id="572547.Amico_1913"/>
<feature type="transmembrane region" description="Helical" evidence="4">
    <location>
        <begin position="84"/>
        <end position="101"/>
    </location>
</feature>
<feature type="transmembrane region" description="Helical" evidence="4">
    <location>
        <begin position="374"/>
        <end position="392"/>
    </location>
</feature>
<dbReference type="PANTHER" id="PTHR23518:SF2">
    <property type="entry name" value="MAJOR FACILITATOR SUPERFAMILY TRANSPORTER"/>
    <property type="match status" value="1"/>
</dbReference>
<protein>
    <submittedName>
        <fullName evidence="6">Major facilitator superfamily MFS_1</fullName>
    </submittedName>
</protein>
<keyword evidence="1 4" id="KW-0812">Transmembrane</keyword>
<name>D5EHJ2_AMICL</name>
<keyword evidence="3 4" id="KW-0472">Membrane</keyword>
<dbReference type="EMBL" id="CP001997">
    <property type="protein sequence ID" value="ADE58024.1"/>
    <property type="molecule type" value="Genomic_DNA"/>
</dbReference>
<proteinExistence type="predicted"/>
<feature type="transmembrane region" description="Helical" evidence="4">
    <location>
        <begin position="151"/>
        <end position="168"/>
    </location>
</feature>
<evidence type="ECO:0000256" key="3">
    <source>
        <dbReference type="ARBA" id="ARBA00023136"/>
    </source>
</evidence>
<feature type="transmembrane region" description="Helical" evidence="4">
    <location>
        <begin position="346"/>
        <end position="368"/>
    </location>
</feature>
<sequence>MRLRGKKLLDFLAIERNMTGLLLMVILVGLGEKLAERFLPIYLIALGGGALSIGILNGLDNLLSALYSYPGGYLADRLGTKRSLLVFNLLAMFGFLVVVLIPSQLAVIGASFFFLSWTAISLPATMKLIAQTLPMNRRTMGVSLHSLVRRIPMALGPVMGGIMIGLWGEKTGVRAAFAIAFILAGIALAAQQILIRPDSSAIERPEKNPMVIFKLMSPALKNLLISDILIRFCEQIPYAFAVVWAMKSIENPVSAFQFGILTTIEMAVAMLIYIPVAWLADKGNKKIFVVITFCFFTAFPIILYHSRSFWPLAGAFVVRGLKEFGEPTRKSLILDLAPNERKAAMFGLYYLIRDVVVSIAAFGGALLWMVDPAVNFYGASLFGALGTIWFILKGEDFRKPLS</sequence>
<dbReference type="AlphaFoldDB" id="D5EHJ2"/>
<feature type="transmembrane region" description="Helical" evidence="4">
    <location>
        <begin position="258"/>
        <end position="280"/>
    </location>
</feature>
<dbReference type="HOGENOM" id="CLU_057835_0_0_0"/>
<dbReference type="PROSITE" id="PS50850">
    <property type="entry name" value="MFS"/>
    <property type="match status" value="1"/>
</dbReference>
<evidence type="ECO:0000313" key="7">
    <source>
        <dbReference type="Proteomes" id="UP000002366"/>
    </source>
</evidence>
<dbReference type="SUPFAM" id="SSF103473">
    <property type="entry name" value="MFS general substrate transporter"/>
    <property type="match status" value="1"/>
</dbReference>
<evidence type="ECO:0000313" key="6">
    <source>
        <dbReference type="EMBL" id="ADE58024.1"/>
    </source>
</evidence>